<evidence type="ECO:0000256" key="5">
    <source>
        <dbReference type="ARBA" id="ARBA00022694"/>
    </source>
</evidence>
<comment type="subunit">
    <text evidence="10">Monomer.</text>
</comment>
<evidence type="ECO:0000256" key="4">
    <source>
        <dbReference type="ARBA" id="ARBA00022679"/>
    </source>
</evidence>
<feature type="binding site" evidence="10">
    <location>
        <begin position="21"/>
        <end position="28"/>
    </location>
    <ligand>
        <name>ATP</name>
        <dbReference type="ChEBI" id="CHEBI:30616"/>
    </ligand>
</feature>
<feature type="site" description="Interaction with substrate tRNA" evidence="10">
    <location>
        <position position="134"/>
    </location>
</feature>
<evidence type="ECO:0000256" key="6">
    <source>
        <dbReference type="ARBA" id="ARBA00022741"/>
    </source>
</evidence>
<dbReference type="InterPro" id="IPR039657">
    <property type="entry name" value="Dimethylallyltransferase"/>
</dbReference>
<evidence type="ECO:0000256" key="3">
    <source>
        <dbReference type="ARBA" id="ARBA00005842"/>
    </source>
</evidence>
<evidence type="ECO:0000256" key="2">
    <source>
        <dbReference type="ARBA" id="ARBA00003213"/>
    </source>
</evidence>
<comment type="catalytic activity">
    <reaction evidence="9 10 11">
        <text>adenosine(37) in tRNA + dimethylallyl diphosphate = N(6)-dimethylallyladenosine(37) in tRNA + diphosphate</text>
        <dbReference type="Rhea" id="RHEA:26482"/>
        <dbReference type="Rhea" id="RHEA-COMP:10162"/>
        <dbReference type="Rhea" id="RHEA-COMP:10375"/>
        <dbReference type="ChEBI" id="CHEBI:33019"/>
        <dbReference type="ChEBI" id="CHEBI:57623"/>
        <dbReference type="ChEBI" id="CHEBI:74411"/>
        <dbReference type="ChEBI" id="CHEBI:74415"/>
        <dbReference type="EC" id="2.5.1.75"/>
    </reaction>
</comment>
<comment type="function">
    <text evidence="2 10 12">Catalyzes the transfer of a dimethylallyl group onto the adenine at position 37 in tRNAs that read codons beginning with uridine, leading to the formation of N6-(dimethylallyl)adenosine (i(6)A).</text>
</comment>
<proteinExistence type="inferred from homology"/>
<dbReference type="Gene3D" id="3.40.50.300">
    <property type="entry name" value="P-loop containing nucleotide triphosphate hydrolases"/>
    <property type="match status" value="1"/>
</dbReference>
<dbReference type="EC" id="2.5.1.75" evidence="10"/>
<dbReference type="RefSeq" id="WP_269330944.1">
    <property type="nucleotide sequence ID" value="NZ_JAMZFT010000001.1"/>
</dbReference>
<sequence>MTEGAQAGGGGQRPSAVLIAGPTASGKTALAVAVAERLGADVVNADSMQVYRDLPILSAQPAEDERRGIPHHLFGHVPASVAYSAGQWLRDAGAVLDRLEAEGRMAVIVGGTGLYFKALTEGLSEIPAIPPAVREAARARLAAVGSVAMHAELAVRDPEAAASIRPGDGQRIVRAWEVLEATGRPLAAWQAAAAAPRLPLSRTVPVVLTPPRDWLYARIDARFDAMMAAGALEEVRALGAQNLSPELPAMRALGVPDLLAHLRGEVSCADAAAAAKTASRRYAKRQMTWARTQMIAWSALVEKENDKRIALIFHFLCENGLTP</sequence>
<name>A0A9J6PBA8_9PROT</name>
<protein>
    <recommendedName>
        <fullName evidence="10">tRNA dimethylallyltransferase</fullName>
        <ecNumber evidence="10">2.5.1.75</ecNumber>
    </recommendedName>
    <alternativeName>
        <fullName evidence="10">Dimethylallyl diphosphate:tRNA dimethylallyltransferase</fullName>
        <shortName evidence="10">DMAPP:tRNA dimethylallyltransferase</shortName>
        <shortName evidence="10">DMATase</shortName>
    </alternativeName>
    <alternativeName>
        <fullName evidence="10">Isopentenyl-diphosphate:tRNA isopentenyltransferase</fullName>
        <shortName evidence="10">IPP transferase</shortName>
        <shortName evidence="10">IPPT</shortName>
        <shortName evidence="10">IPTase</shortName>
    </alternativeName>
</protein>
<evidence type="ECO:0000256" key="12">
    <source>
        <dbReference type="RuleBase" id="RU003784"/>
    </source>
</evidence>
<evidence type="ECO:0000256" key="8">
    <source>
        <dbReference type="ARBA" id="ARBA00022842"/>
    </source>
</evidence>
<accession>A0A9J6PBA8</accession>
<evidence type="ECO:0000256" key="7">
    <source>
        <dbReference type="ARBA" id="ARBA00022840"/>
    </source>
</evidence>
<keyword evidence="4 10" id="KW-0808">Transferase</keyword>
<evidence type="ECO:0000313" key="15">
    <source>
        <dbReference type="Proteomes" id="UP001055804"/>
    </source>
</evidence>
<keyword evidence="6 10" id="KW-0547">Nucleotide-binding</keyword>
<dbReference type="SUPFAM" id="SSF52540">
    <property type="entry name" value="P-loop containing nucleoside triphosphate hydrolases"/>
    <property type="match status" value="2"/>
</dbReference>
<feature type="region of interest" description="Interaction with substrate tRNA" evidence="10">
    <location>
        <begin position="46"/>
        <end position="49"/>
    </location>
</feature>
<dbReference type="HAMAP" id="MF_00185">
    <property type="entry name" value="IPP_trans"/>
    <property type="match status" value="1"/>
</dbReference>
<comment type="caution">
    <text evidence="10">Lacks conserved residue(s) required for the propagation of feature annotation.</text>
</comment>
<keyword evidence="8 10" id="KW-0460">Magnesium</keyword>
<feature type="binding site" evidence="10">
    <location>
        <begin position="23"/>
        <end position="28"/>
    </location>
    <ligand>
        <name>substrate</name>
    </ligand>
</feature>
<dbReference type="PANTHER" id="PTHR11088:SF60">
    <property type="entry name" value="TRNA DIMETHYLALLYLTRANSFERASE"/>
    <property type="match status" value="1"/>
</dbReference>
<keyword evidence="5 10" id="KW-0819">tRNA processing</keyword>
<dbReference type="NCBIfam" id="TIGR00174">
    <property type="entry name" value="miaA"/>
    <property type="match status" value="1"/>
</dbReference>
<evidence type="ECO:0000256" key="1">
    <source>
        <dbReference type="ARBA" id="ARBA00001946"/>
    </source>
</evidence>
<dbReference type="GO" id="GO:0006400">
    <property type="term" value="P:tRNA modification"/>
    <property type="evidence" value="ECO:0007669"/>
    <property type="project" value="TreeGrafter"/>
</dbReference>
<evidence type="ECO:0000256" key="10">
    <source>
        <dbReference type="HAMAP-Rule" id="MF_00185"/>
    </source>
</evidence>
<gene>
    <name evidence="10 14" type="primary">miaA</name>
    <name evidence="14" type="ORF">NJQ99_01025</name>
</gene>
<reference evidence="14" key="1">
    <citation type="submission" date="2022-06" db="EMBL/GenBank/DDBJ databases">
        <title>Isolation and Genomics of Futiania mangrovii gen. nov., sp. nov., a Rare and Metabolically-versatile member in the Class Alphaproteobacteria.</title>
        <authorList>
            <person name="Liu L."/>
            <person name="Huang W.-C."/>
            <person name="Pan J."/>
            <person name="Li J."/>
            <person name="Huang Y."/>
            <person name="Du H."/>
            <person name="Liu Y."/>
            <person name="Li M."/>
        </authorList>
    </citation>
    <scope>NUCLEOTIDE SEQUENCE</scope>
    <source>
        <strain evidence="14">FT118</strain>
    </source>
</reference>
<evidence type="ECO:0000313" key="14">
    <source>
        <dbReference type="EMBL" id="MCP1334984.1"/>
    </source>
</evidence>
<dbReference type="GO" id="GO:0052381">
    <property type="term" value="F:tRNA dimethylallyltransferase activity"/>
    <property type="evidence" value="ECO:0007669"/>
    <property type="project" value="UniProtKB-UniRule"/>
</dbReference>
<feature type="site" description="Interaction with substrate tRNA" evidence="10">
    <location>
        <position position="112"/>
    </location>
</feature>
<dbReference type="InterPro" id="IPR018022">
    <property type="entry name" value="IPT"/>
</dbReference>
<evidence type="ECO:0000256" key="9">
    <source>
        <dbReference type="ARBA" id="ARBA00049563"/>
    </source>
</evidence>
<dbReference type="Proteomes" id="UP001055804">
    <property type="component" value="Unassembled WGS sequence"/>
</dbReference>
<feature type="region of interest" description="Interaction with substrate tRNA" evidence="10">
    <location>
        <begin position="170"/>
        <end position="174"/>
    </location>
</feature>
<dbReference type="GO" id="GO:0005524">
    <property type="term" value="F:ATP binding"/>
    <property type="evidence" value="ECO:0007669"/>
    <property type="project" value="UniProtKB-UniRule"/>
</dbReference>
<dbReference type="InterPro" id="IPR027417">
    <property type="entry name" value="P-loop_NTPase"/>
</dbReference>
<dbReference type="EMBL" id="JAMZFT010000001">
    <property type="protein sequence ID" value="MCP1334984.1"/>
    <property type="molecule type" value="Genomic_DNA"/>
</dbReference>
<comment type="cofactor">
    <cofactor evidence="1 10">
        <name>Mg(2+)</name>
        <dbReference type="ChEBI" id="CHEBI:18420"/>
    </cofactor>
</comment>
<evidence type="ECO:0000256" key="13">
    <source>
        <dbReference type="RuleBase" id="RU003785"/>
    </source>
</evidence>
<keyword evidence="15" id="KW-1185">Reference proteome</keyword>
<comment type="similarity">
    <text evidence="3 10 13">Belongs to the IPP transferase family.</text>
</comment>
<evidence type="ECO:0000256" key="11">
    <source>
        <dbReference type="RuleBase" id="RU003783"/>
    </source>
</evidence>
<organism evidence="14 15">
    <name type="scientific">Futiania mangrovi</name>
    <dbReference type="NCBI Taxonomy" id="2959716"/>
    <lineage>
        <taxon>Bacteria</taxon>
        <taxon>Pseudomonadati</taxon>
        <taxon>Pseudomonadota</taxon>
        <taxon>Alphaproteobacteria</taxon>
        <taxon>Futianiales</taxon>
        <taxon>Futianiaceae</taxon>
        <taxon>Futiania</taxon>
    </lineage>
</organism>
<dbReference type="Gene3D" id="1.10.20.140">
    <property type="match status" value="1"/>
</dbReference>
<keyword evidence="7 10" id="KW-0067">ATP-binding</keyword>
<comment type="caution">
    <text evidence="14">The sequence shown here is derived from an EMBL/GenBank/DDBJ whole genome shotgun (WGS) entry which is preliminary data.</text>
</comment>
<dbReference type="Pfam" id="PF01715">
    <property type="entry name" value="IPPT"/>
    <property type="match status" value="1"/>
</dbReference>
<dbReference type="PANTHER" id="PTHR11088">
    <property type="entry name" value="TRNA DIMETHYLALLYLTRANSFERASE"/>
    <property type="match status" value="1"/>
</dbReference>
<dbReference type="AlphaFoldDB" id="A0A9J6PBA8"/>